<dbReference type="Pfam" id="PF02754">
    <property type="entry name" value="CCG"/>
    <property type="match status" value="2"/>
</dbReference>
<keyword evidence="10" id="KW-1185">Reference proteome</keyword>
<keyword evidence="6" id="KW-0408">Iron</keyword>
<dbReference type="Proteomes" id="UP000515847">
    <property type="component" value="Chromosome"/>
</dbReference>
<feature type="domain" description="4Fe-4S ferredoxin-type" evidence="8">
    <location>
        <begin position="350"/>
        <end position="379"/>
    </location>
</feature>
<dbReference type="Pfam" id="PF13183">
    <property type="entry name" value="Fer4_8"/>
    <property type="match status" value="1"/>
</dbReference>
<dbReference type="PANTHER" id="PTHR47153:SF2">
    <property type="entry name" value="LACTATE UTILIZATION PROTEIN B"/>
    <property type="match status" value="1"/>
</dbReference>
<dbReference type="RefSeq" id="WP_034423757.1">
    <property type="nucleotide sequence ID" value="NZ_CP045798.1"/>
</dbReference>
<evidence type="ECO:0000256" key="1">
    <source>
        <dbReference type="ARBA" id="ARBA00022448"/>
    </source>
</evidence>
<feature type="domain" description="4Fe-4S ferredoxin-type" evidence="8">
    <location>
        <begin position="300"/>
        <end position="328"/>
    </location>
</feature>
<dbReference type="GO" id="GO:0016491">
    <property type="term" value="F:oxidoreductase activity"/>
    <property type="evidence" value="ECO:0007669"/>
    <property type="project" value="UniProtKB-ARBA"/>
</dbReference>
<evidence type="ECO:0000313" key="10">
    <source>
        <dbReference type="Proteomes" id="UP000515847"/>
    </source>
</evidence>
<dbReference type="KEGG" id="tfr:BR63_15365"/>
<reference evidence="9 10" key="1">
    <citation type="journal article" date="2019" name="Front. Microbiol.">
        <title>Thermoanaerosceptrum fracticalcis gen. nov. sp. nov., a Novel Fumarate-Fermenting Microorganism From a Deep Fractured Carbonate Aquifer of the US Great Basin.</title>
        <authorList>
            <person name="Hamilton-Brehm S.D."/>
            <person name="Stewart L.E."/>
            <person name="Zavarin M."/>
            <person name="Caldwell M."/>
            <person name="Lawson P.A."/>
            <person name="Onstott T.C."/>
            <person name="Grzymski J."/>
            <person name="Neveux I."/>
            <person name="Lollar B.S."/>
            <person name="Russell C.E."/>
            <person name="Moser D.P."/>
        </authorList>
    </citation>
    <scope>NUCLEOTIDE SEQUENCE [LARGE SCALE GENOMIC DNA]</scope>
    <source>
        <strain evidence="9 10">DRI-13</strain>
    </source>
</reference>
<dbReference type="GO" id="GO:0006089">
    <property type="term" value="P:lactate metabolic process"/>
    <property type="evidence" value="ECO:0007669"/>
    <property type="project" value="InterPro"/>
</dbReference>
<evidence type="ECO:0000259" key="8">
    <source>
        <dbReference type="PROSITE" id="PS51379"/>
    </source>
</evidence>
<keyword evidence="4" id="KW-0677">Repeat</keyword>
<gene>
    <name evidence="9" type="ORF">BR63_15365</name>
</gene>
<dbReference type="InterPro" id="IPR017900">
    <property type="entry name" value="4Fe4S_Fe_S_CS"/>
</dbReference>
<evidence type="ECO:0000256" key="6">
    <source>
        <dbReference type="ARBA" id="ARBA00023004"/>
    </source>
</evidence>
<dbReference type="PROSITE" id="PS00198">
    <property type="entry name" value="4FE4S_FER_1"/>
    <property type="match status" value="1"/>
</dbReference>
<evidence type="ECO:0000256" key="5">
    <source>
        <dbReference type="ARBA" id="ARBA00022982"/>
    </source>
</evidence>
<dbReference type="SUPFAM" id="SSF46548">
    <property type="entry name" value="alpha-helical ferredoxin"/>
    <property type="match status" value="1"/>
</dbReference>
<dbReference type="InterPro" id="IPR017896">
    <property type="entry name" value="4Fe4S_Fe-S-bd"/>
</dbReference>
<sequence length="715" mass="79804">MAETTFRGRIASALNDAVLRGALGKFGEEFPISRANVYKGIDFEDLRRQIKDIKCNTVTKVEELADRFEKEATKRGAVVYRASTAEDVKKYIAELAKKHNAKSIVKSKSMVSEEIHLNEYLEKQGIQMIETDLGEWIVQHAGEKPSHMVMPAIHMPKERVAKTFTAALKREIAPDIPLMVKTARAELRDKFLTADMGISGANIAVAETGTLCMFTNEGNGRLTATLPPIHIFLVGYEKLVEKLSDVPVIAKALPKSATAQNLTSYVTMITGPVETLIDDKIAKKEFHIILIDNGRRKMMEDPQFKEAAQCIRCASCLNVCPVFQLVSGHVYGHIYTGGIGTILTAFFNSMEDAQNPQNLCIGCRRCVEFCPGKIDIPKLILELRKRIVDKESLPFTQRVVLENVLTNRKLFHTMLRQASWAQKPFSKGTQFIRHLPFFLSEMAEWRSLPAIAEVPFRDRFPKIKQQQATKGKVSFFSGCLIDFAYPEIGESLVESVNKLGYEVVFPEKQSCCGAPARYMGETKVAQVLAKQNIEALENGEVQYILSACPTCTESIKHDWAELLKDDESWLKRAKAVSDKVLDYAKFVAEVKGETSAKTSDKAQSKKKVTYHDSCHLKRSLGVWEEPRKLLGEKQGLELVEMKDSDRCCGFGGSYSLKMPQIAGQLLERKIQNIIDSGADIVAVDCPGCILNIKGGLDKKGSKIQVKHTAEILNDK</sequence>
<dbReference type="InterPro" id="IPR054704">
    <property type="entry name" value="Quin_L_LdhH-like"/>
</dbReference>
<organism evidence="9 10">
    <name type="scientific">Thermanaerosceptrum fracticalcis</name>
    <dbReference type="NCBI Taxonomy" id="1712410"/>
    <lineage>
        <taxon>Bacteria</taxon>
        <taxon>Bacillati</taxon>
        <taxon>Bacillota</taxon>
        <taxon>Clostridia</taxon>
        <taxon>Eubacteriales</taxon>
        <taxon>Peptococcaceae</taxon>
        <taxon>Thermanaerosceptrum</taxon>
    </lineage>
</organism>
<keyword evidence="3" id="KW-0479">Metal-binding</keyword>
<dbReference type="Gene3D" id="1.10.1060.10">
    <property type="entry name" value="Alpha-helical ferredoxin"/>
    <property type="match status" value="1"/>
</dbReference>
<evidence type="ECO:0000256" key="3">
    <source>
        <dbReference type="ARBA" id="ARBA00022723"/>
    </source>
</evidence>
<dbReference type="Gene3D" id="3.40.50.10420">
    <property type="entry name" value="NagB/RpiA/CoA transferase-like"/>
    <property type="match status" value="1"/>
</dbReference>
<dbReference type="Pfam" id="PF02589">
    <property type="entry name" value="LUD_dom"/>
    <property type="match status" value="1"/>
</dbReference>
<keyword evidence="2" id="KW-0004">4Fe-4S</keyword>
<evidence type="ECO:0000313" key="9">
    <source>
        <dbReference type="EMBL" id="QNB47538.1"/>
    </source>
</evidence>
<dbReference type="InterPro" id="IPR024185">
    <property type="entry name" value="FTHF_cligase-like_sf"/>
</dbReference>
<dbReference type="PANTHER" id="PTHR47153">
    <property type="entry name" value="LACTATE UTILIZATION PROTEIN B"/>
    <property type="match status" value="1"/>
</dbReference>
<keyword evidence="5" id="KW-0249">Electron transport</keyword>
<dbReference type="InterPro" id="IPR009051">
    <property type="entry name" value="Helical_ferredxn"/>
</dbReference>
<keyword evidence="1" id="KW-0813">Transport</keyword>
<protein>
    <submittedName>
        <fullName evidence="9">(Fe-S)-binding protein</fullName>
    </submittedName>
</protein>
<dbReference type="EMBL" id="CP045798">
    <property type="protein sequence ID" value="QNB47538.1"/>
    <property type="molecule type" value="Genomic_DNA"/>
</dbReference>
<evidence type="ECO:0000256" key="2">
    <source>
        <dbReference type="ARBA" id="ARBA00022485"/>
    </source>
</evidence>
<dbReference type="PROSITE" id="PS51379">
    <property type="entry name" value="4FE4S_FER_2"/>
    <property type="match status" value="2"/>
</dbReference>
<proteinExistence type="predicted"/>
<dbReference type="AlphaFoldDB" id="A0A7G6E634"/>
<evidence type="ECO:0000256" key="4">
    <source>
        <dbReference type="ARBA" id="ARBA00022737"/>
    </source>
</evidence>
<dbReference type="InterPro" id="IPR004017">
    <property type="entry name" value="Cys_rich_dom"/>
</dbReference>
<dbReference type="NCBIfam" id="NF045670">
    <property type="entry name" value="quin_L_LdhH"/>
    <property type="match status" value="1"/>
</dbReference>
<dbReference type="InterPro" id="IPR004452">
    <property type="entry name" value="LutB/LldF"/>
</dbReference>
<dbReference type="SUPFAM" id="SSF100950">
    <property type="entry name" value="NagB/RpiA/CoA transferase-like"/>
    <property type="match status" value="1"/>
</dbReference>
<dbReference type="InterPro" id="IPR003741">
    <property type="entry name" value="LUD_dom"/>
</dbReference>
<keyword evidence="7" id="KW-0411">Iron-sulfur</keyword>
<dbReference type="GO" id="GO:0046872">
    <property type="term" value="F:metal ion binding"/>
    <property type="evidence" value="ECO:0007669"/>
    <property type="project" value="UniProtKB-KW"/>
</dbReference>
<name>A0A7G6E634_THEFR</name>
<dbReference type="InterPro" id="IPR037171">
    <property type="entry name" value="NagB/RpiA_transferase-like"/>
</dbReference>
<evidence type="ECO:0000256" key="7">
    <source>
        <dbReference type="ARBA" id="ARBA00023014"/>
    </source>
</evidence>
<dbReference type="OrthoDB" id="5241828at2"/>
<dbReference type="GO" id="GO:0051539">
    <property type="term" value="F:4 iron, 4 sulfur cluster binding"/>
    <property type="evidence" value="ECO:0007669"/>
    <property type="project" value="UniProtKB-KW"/>
</dbReference>
<accession>A0A7G6E634</accession>